<dbReference type="OrthoDB" id="252786at2"/>
<feature type="transmembrane region" description="Helical" evidence="2">
    <location>
        <begin position="408"/>
        <end position="426"/>
    </location>
</feature>
<evidence type="ECO:0008006" key="5">
    <source>
        <dbReference type="Google" id="ProtNLM"/>
    </source>
</evidence>
<feature type="transmembrane region" description="Helical" evidence="2">
    <location>
        <begin position="383"/>
        <end position="402"/>
    </location>
</feature>
<proteinExistence type="predicted"/>
<reference evidence="3 4" key="1">
    <citation type="submission" date="2019-02" db="EMBL/GenBank/DDBJ databases">
        <title>Deep-cultivation of Planctomycetes and their phenomic and genomic characterization uncovers novel biology.</title>
        <authorList>
            <person name="Wiegand S."/>
            <person name="Jogler M."/>
            <person name="Boedeker C."/>
            <person name="Pinto D."/>
            <person name="Vollmers J."/>
            <person name="Rivas-Marin E."/>
            <person name="Kohn T."/>
            <person name="Peeters S.H."/>
            <person name="Heuer A."/>
            <person name="Rast P."/>
            <person name="Oberbeckmann S."/>
            <person name="Bunk B."/>
            <person name="Jeske O."/>
            <person name="Meyerdierks A."/>
            <person name="Storesund J.E."/>
            <person name="Kallscheuer N."/>
            <person name="Luecker S."/>
            <person name="Lage O.M."/>
            <person name="Pohl T."/>
            <person name="Merkel B.J."/>
            <person name="Hornburger P."/>
            <person name="Mueller R.-W."/>
            <person name="Bruemmer F."/>
            <person name="Labrenz M."/>
            <person name="Spormann A.M."/>
            <person name="Op Den Camp H."/>
            <person name="Overmann J."/>
            <person name="Amann R."/>
            <person name="Jetten M.S.M."/>
            <person name="Mascher T."/>
            <person name="Medema M.H."/>
            <person name="Devos D.P."/>
            <person name="Kaster A.-K."/>
            <person name="Ovreas L."/>
            <person name="Rohde M."/>
            <person name="Galperin M.Y."/>
            <person name="Jogler C."/>
        </authorList>
    </citation>
    <scope>NUCLEOTIDE SEQUENCE [LARGE SCALE GENOMIC DNA]</scope>
    <source>
        <strain evidence="3 4">Mal64</strain>
    </source>
</reference>
<feature type="transmembrane region" description="Helical" evidence="2">
    <location>
        <begin position="205"/>
        <end position="222"/>
    </location>
</feature>
<evidence type="ECO:0000256" key="1">
    <source>
        <dbReference type="SAM" id="MobiDB-lite"/>
    </source>
</evidence>
<accession>A0A5C5ZIA6</accession>
<name>A0A5C5ZIA6_9BACT</name>
<protein>
    <recommendedName>
        <fullName evidence="5">Oligosaccharide repeat unit polymerase</fullName>
    </recommendedName>
</protein>
<keyword evidence="2" id="KW-1133">Transmembrane helix</keyword>
<feature type="transmembrane region" description="Helical" evidence="2">
    <location>
        <begin position="182"/>
        <end position="199"/>
    </location>
</feature>
<keyword evidence="2" id="KW-0472">Membrane</keyword>
<feature type="transmembrane region" description="Helical" evidence="2">
    <location>
        <begin position="113"/>
        <end position="133"/>
    </location>
</feature>
<evidence type="ECO:0000313" key="4">
    <source>
        <dbReference type="Proteomes" id="UP000315440"/>
    </source>
</evidence>
<keyword evidence="4" id="KW-1185">Reference proteome</keyword>
<dbReference type="Proteomes" id="UP000315440">
    <property type="component" value="Unassembled WGS sequence"/>
</dbReference>
<evidence type="ECO:0000256" key="2">
    <source>
        <dbReference type="SAM" id="Phobius"/>
    </source>
</evidence>
<feature type="transmembrane region" description="Helical" evidence="2">
    <location>
        <begin position="229"/>
        <end position="247"/>
    </location>
</feature>
<dbReference type="RefSeq" id="WP_146400914.1">
    <property type="nucleotide sequence ID" value="NZ_SJPQ01000003.1"/>
</dbReference>
<gene>
    <name evidence="3" type="ORF">Mal64_26280</name>
</gene>
<organism evidence="3 4">
    <name type="scientific">Pseudobythopirellula maris</name>
    <dbReference type="NCBI Taxonomy" id="2527991"/>
    <lineage>
        <taxon>Bacteria</taxon>
        <taxon>Pseudomonadati</taxon>
        <taxon>Planctomycetota</taxon>
        <taxon>Planctomycetia</taxon>
        <taxon>Pirellulales</taxon>
        <taxon>Lacipirellulaceae</taxon>
        <taxon>Pseudobythopirellula</taxon>
    </lineage>
</organism>
<dbReference type="AlphaFoldDB" id="A0A5C5ZIA6"/>
<feature type="region of interest" description="Disordered" evidence="1">
    <location>
        <begin position="442"/>
        <end position="461"/>
    </location>
</feature>
<sequence>MLYLGCTLTLSLCAALVAVRAKDLQGRFGEVVFFLSYGLVFGLAPMMQSESAYVNVFSYSSRVEAAWYAFAGVVALAIGFSAYRTPTPLLAARRKHLLRQIADSRTQRMLEKLFWASIAATAGAQLLMMYSKGISLSDILNAGRFAYRFENQGVLSVLSLHLSSFAYVPAFIGVFLNRRYQLLTLAYIPLASLAFFLVFSKGTRSIPLAMVATLLVASSIRYRFSAKRAAQIALLGFVSLALAIGLFELRHYPGASFTKSVAILLTPSTYDGMWDRDPLSYSANIVGAIDTFPDSYPYLNGASYRRMPVFFLKESRFPDIKPPDTNIVFGLVVHSRPEDLQVTVPPSILGDVFINFWGWFGIPVLVLHGMLYCWLLQSMQCRFWAAMWVGPLSGRFLVLVHRGEPYEMFVLFIMFFFEMAFLRSVCQAFSPAIRTHLVKAAPPAPHQGSASRKPKRRSSIA</sequence>
<keyword evidence="2" id="KW-0812">Transmembrane</keyword>
<feature type="transmembrane region" description="Helical" evidence="2">
    <location>
        <begin position="65"/>
        <end position="92"/>
    </location>
</feature>
<dbReference type="EMBL" id="SJPQ01000003">
    <property type="protein sequence ID" value="TWT87094.1"/>
    <property type="molecule type" value="Genomic_DNA"/>
</dbReference>
<feature type="transmembrane region" description="Helical" evidence="2">
    <location>
        <begin position="153"/>
        <end position="175"/>
    </location>
</feature>
<feature type="transmembrane region" description="Helical" evidence="2">
    <location>
        <begin position="356"/>
        <end position="376"/>
    </location>
</feature>
<evidence type="ECO:0000313" key="3">
    <source>
        <dbReference type="EMBL" id="TWT87094.1"/>
    </source>
</evidence>
<comment type="caution">
    <text evidence="3">The sequence shown here is derived from an EMBL/GenBank/DDBJ whole genome shotgun (WGS) entry which is preliminary data.</text>
</comment>
<feature type="compositionally biased region" description="Basic residues" evidence="1">
    <location>
        <begin position="452"/>
        <end position="461"/>
    </location>
</feature>